<comment type="similarity">
    <text evidence="4">Belongs to the CAF1 family.</text>
</comment>
<dbReference type="OrthoDB" id="1164111at2759"/>
<evidence type="ECO:0000256" key="7">
    <source>
        <dbReference type="ARBA" id="ARBA00022722"/>
    </source>
</evidence>
<dbReference type="FunFam" id="3.30.420.10:FF:000048">
    <property type="entry name" value="CCR4-associated factor 1, putative"/>
    <property type="match status" value="1"/>
</dbReference>
<evidence type="ECO:0000256" key="2">
    <source>
        <dbReference type="ARBA" id="ARBA00004123"/>
    </source>
</evidence>
<keyword evidence="6" id="KW-0963">Cytoplasm</keyword>
<comment type="subcellular location">
    <subcellularLocation>
        <location evidence="3">Cytoplasm</location>
    </subcellularLocation>
    <subcellularLocation>
        <location evidence="2">Nucleus</location>
    </subcellularLocation>
</comment>
<dbReference type="GO" id="GO:0005634">
    <property type="term" value="C:nucleus"/>
    <property type="evidence" value="ECO:0007669"/>
    <property type="project" value="UniProtKB-SubCell"/>
</dbReference>
<evidence type="ECO:0000256" key="14">
    <source>
        <dbReference type="ARBA" id="ARBA00023242"/>
    </source>
</evidence>
<keyword evidence="13" id="KW-0804">Transcription</keyword>
<dbReference type="InterPro" id="IPR039637">
    <property type="entry name" value="CNOT7/CNOT8/Pop2"/>
</dbReference>
<gene>
    <name evidence="16" type="ORF">AMSG_10170</name>
</gene>
<evidence type="ECO:0000256" key="6">
    <source>
        <dbReference type="ARBA" id="ARBA00022490"/>
    </source>
</evidence>
<protein>
    <recommendedName>
        <fullName evidence="5">poly(A)-specific ribonuclease</fullName>
        <ecNumber evidence="5">3.1.13.4</ecNumber>
    </recommendedName>
</protein>
<dbReference type="EC" id="3.1.13.4" evidence="5"/>
<dbReference type="GeneID" id="25568457"/>
<comment type="catalytic activity">
    <reaction evidence="1">
        <text>Exonucleolytic cleavage of poly(A) to 5'-AMP.</text>
        <dbReference type="EC" id="3.1.13.4"/>
    </reaction>
</comment>
<evidence type="ECO:0000256" key="1">
    <source>
        <dbReference type="ARBA" id="ARBA00001663"/>
    </source>
</evidence>
<accession>A0A0L0DQ62</accession>
<dbReference type="InterPro" id="IPR012337">
    <property type="entry name" value="RNaseH-like_sf"/>
</dbReference>
<evidence type="ECO:0000313" key="16">
    <source>
        <dbReference type="EMBL" id="KNC54437.1"/>
    </source>
</evidence>
<evidence type="ECO:0000256" key="5">
    <source>
        <dbReference type="ARBA" id="ARBA00012161"/>
    </source>
</evidence>
<evidence type="ECO:0000256" key="9">
    <source>
        <dbReference type="ARBA" id="ARBA00022801"/>
    </source>
</evidence>
<dbReference type="GO" id="GO:0003723">
    <property type="term" value="F:RNA binding"/>
    <property type="evidence" value="ECO:0007669"/>
    <property type="project" value="UniProtKB-KW"/>
</dbReference>
<evidence type="ECO:0000256" key="12">
    <source>
        <dbReference type="ARBA" id="ARBA00023015"/>
    </source>
</evidence>
<evidence type="ECO:0000256" key="8">
    <source>
        <dbReference type="ARBA" id="ARBA00022723"/>
    </source>
</evidence>
<keyword evidence="7" id="KW-0540">Nuclease</keyword>
<keyword evidence="14" id="KW-0539">Nucleus</keyword>
<keyword evidence="9" id="KW-0378">Hydrolase</keyword>
<evidence type="ECO:0000256" key="10">
    <source>
        <dbReference type="ARBA" id="ARBA00022839"/>
    </source>
</evidence>
<dbReference type="Pfam" id="PF04857">
    <property type="entry name" value="CAF1"/>
    <property type="match status" value="2"/>
</dbReference>
<evidence type="ECO:0000256" key="15">
    <source>
        <dbReference type="SAM" id="MobiDB-lite"/>
    </source>
</evidence>
<dbReference type="EMBL" id="GL349489">
    <property type="protein sequence ID" value="KNC54437.1"/>
    <property type="molecule type" value="Genomic_DNA"/>
</dbReference>
<evidence type="ECO:0000256" key="4">
    <source>
        <dbReference type="ARBA" id="ARBA00008372"/>
    </source>
</evidence>
<dbReference type="GO" id="GO:0005737">
    <property type="term" value="C:cytoplasm"/>
    <property type="evidence" value="ECO:0007669"/>
    <property type="project" value="UniProtKB-SubCell"/>
</dbReference>
<dbReference type="eggNOG" id="KOG0304">
    <property type="taxonomic scope" value="Eukaryota"/>
</dbReference>
<reference evidence="16 17" key="1">
    <citation type="submission" date="2010-05" db="EMBL/GenBank/DDBJ databases">
        <title>The Genome Sequence of Thecamonas trahens ATCC 50062.</title>
        <authorList>
            <consortium name="The Broad Institute Genome Sequencing Platform"/>
            <person name="Russ C."/>
            <person name="Cuomo C."/>
            <person name="Shea T."/>
            <person name="Young S.K."/>
            <person name="Zeng Q."/>
            <person name="Koehrsen M."/>
            <person name="Haas B."/>
            <person name="Borodovsky M."/>
            <person name="Guigo R."/>
            <person name="Alvarado L."/>
            <person name="Berlin A."/>
            <person name="Bochicchio J."/>
            <person name="Borenstein D."/>
            <person name="Chapman S."/>
            <person name="Chen Z."/>
            <person name="Freedman E."/>
            <person name="Gellesch M."/>
            <person name="Goldberg J."/>
            <person name="Griggs A."/>
            <person name="Gujja S."/>
            <person name="Heilman E."/>
            <person name="Heiman D."/>
            <person name="Hepburn T."/>
            <person name="Howarth C."/>
            <person name="Jen D."/>
            <person name="Larson L."/>
            <person name="Mehta T."/>
            <person name="Park D."/>
            <person name="Pearson M."/>
            <person name="Roberts A."/>
            <person name="Saif S."/>
            <person name="Shenoy N."/>
            <person name="Sisk P."/>
            <person name="Stolte C."/>
            <person name="Sykes S."/>
            <person name="Thomson T."/>
            <person name="Walk T."/>
            <person name="White J."/>
            <person name="Yandava C."/>
            <person name="Burger G."/>
            <person name="Gray M.W."/>
            <person name="Holland P.W.H."/>
            <person name="King N."/>
            <person name="Lang F.B.F."/>
            <person name="Roger A.J."/>
            <person name="Ruiz-Trillo I."/>
            <person name="Lander E."/>
            <person name="Nusbaum C."/>
        </authorList>
    </citation>
    <scope>NUCLEOTIDE SEQUENCE [LARGE SCALE GENOMIC DNA]</scope>
    <source>
        <strain evidence="16 17">ATCC 50062</strain>
    </source>
</reference>
<dbReference type="GO" id="GO:0004535">
    <property type="term" value="F:poly(A)-specific ribonuclease activity"/>
    <property type="evidence" value="ECO:0007669"/>
    <property type="project" value="UniProtKB-EC"/>
</dbReference>
<name>A0A0L0DQ62_THETB</name>
<keyword evidence="10" id="KW-0269">Exonuclease</keyword>
<sequence length="322" mass="36111">MAARGTPVPPTQAVTITEVWEDNLEEAFIDIRELVDKFPYIAMDTEFPGVVARPMGHFKSTADYHFQTLRSNVDLLNIIQLGITFADERGHIPAWMPTWQFNFKFSLGEDMYAQDSIDLLTRSGIQFKAHEDRGVDPHAFAELLMSSGLVLMDSVQWISFHSGYDFGYLLKLLTCAPLPSHEDAFFELLSLYFPNIFDIKFVARSIGKAKGGLQDLAEELHVTRIGPQHQAGSDSLLTLNTFFRLRETYFGTGWDPSPYVGRIYGISTYSQRMADVENHKANKGAPARQPVQHLPAHSGAGAGRTHKSSGSSKKRQNSRRRG</sequence>
<keyword evidence="12" id="KW-0805">Transcription regulation</keyword>
<dbReference type="InterPro" id="IPR006941">
    <property type="entry name" value="RNase_CAF1"/>
</dbReference>
<evidence type="ECO:0000256" key="3">
    <source>
        <dbReference type="ARBA" id="ARBA00004496"/>
    </source>
</evidence>
<dbReference type="SUPFAM" id="SSF53098">
    <property type="entry name" value="Ribonuclease H-like"/>
    <property type="match status" value="1"/>
</dbReference>
<keyword evidence="8" id="KW-0479">Metal-binding</keyword>
<keyword evidence="17" id="KW-1185">Reference proteome</keyword>
<evidence type="ECO:0000256" key="13">
    <source>
        <dbReference type="ARBA" id="ARBA00023163"/>
    </source>
</evidence>
<evidence type="ECO:0000313" key="17">
    <source>
        <dbReference type="Proteomes" id="UP000054408"/>
    </source>
</evidence>
<dbReference type="RefSeq" id="XP_013753730.1">
    <property type="nucleotide sequence ID" value="XM_013898276.1"/>
</dbReference>
<feature type="region of interest" description="Disordered" evidence="15">
    <location>
        <begin position="279"/>
        <end position="322"/>
    </location>
</feature>
<dbReference type="Proteomes" id="UP000054408">
    <property type="component" value="Unassembled WGS sequence"/>
</dbReference>
<dbReference type="PANTHER" id="PTHR10797">
    <property type="entry name" value="CCR4-NOT TRANSCRIPTION COMPLEX SUBUNIT"/>
    <property type="match status" value="1"/>
</dbReference>
<dbReference type="Gene3D" id="3.30.420.10">
    <property type="entry name" value="Ribonuclease H-like superfamily/Ribonuclease H"/>
    <property type="match status" value="1"/>
</dbReference>
<dbReference type="STRING" id="461836.A0A0L0DQ62"/>
<feature type="compositionally biased region" description="Basic residues" evidence="15">
    <location>
        <begin position="304"/>
        <end position="322"/>
    </location>
</feature>
<proteinExistence type="inferred from homology"/>
<keyword evidence="11" id="KW-0694">RNA-binding</keyword>
<dbReference type="AlphaFoldDB" id="A0A0L0DQ62"/>
<dbReference type="OMA" id="IKFMMRA"/>
<dbReference type="InterPro" id="IPR036397">
    <property type="entry name" value="RNaseH_sf"/>
</dbReference>
<dbReference type="GO" id="GO:0030014">
    <property type="term" value="C:CCR4-NOT complex"/>
    <property type="evidence" value="ECO:0007669"/>
    <property type="project" value="InterPro"/>
</dbReference>
<organism evidence="16 17">
    <name type="scientific">Thecamonas trahens ATCC 50062</name>
    <dbReference type="NCBI Taxonomy" id="461836"/>
    <lineage>
        <taxon>Eukaryota</taxon>
        <taxon>Apusozoa</taxon>
        <taxon>Apusomonadida</taxon>
        <taxon>Apusomonadidae</taxon>
        <taxon>Thecamonas</taxon>
    </lineage>
</organism>
<evidence type="ECO:0000256" key="11">
    <source>
        <dbReference type="ARBA" id="ARBA00022884"/>
    </source>
</evidence>
<dbReference type="GO" id="GO:0046872">
    <property type="term" value="F:metal ion binding"/>
    <property type="evidence" value="ECO:0007669"/>
    <property type="project" value="UniProtKB-KW"/>
</dbReference>